<dbReference type="EMBL" id="LIBO01000053">
    <property type="protein sequence ID" value="KRO62605.1"/>
    <property type="molecule type" value="Genomic_DNA"/>
</dbReference>
<comment type="caution">
    <text evidence="10">The sequence shown here is derived from an EMBL/GenBank/DDBJ whole genome shotgun (WGS) entry which is preliminary data.</text>
</comment>
<evidence type="ECO:0000256" key="7">
    <source>
        <dbReference type="ARBA" id="ARBA00023237"/>
    </source>
</evidence>
<keyword evidence="3" id="KW-0813">Transport</keyword>
<keyword evidence="4" id="KW-1134">Transmembrane beta strand</keyword>
<protein>
    <recommendedName>
        <fullName evidence="12">Transporter</fullName>
    </recommendedName>
</protein>
<keyword evidence="7" id="KW-0998">Cell outer membrane</keyword>
<dbReference type="GO" id="GO:0015562">
    <property type="term" value="F:efflux transmembrane transporter activity"/>
    <property type="evidence" value="ECO:0007669"/>
    <property type="project" value="InterPro"/>
</dbReference>
<dbReference type="Proteomes" id="UP000051269">
    <property type="component" value="Unassembled WGS sequence"/>
</dbReference>
<evidence type="ECO:0000313" key="11">
    <source>
        <dbReference type="Proteomes" id="UP000051269"/>
    </source>
</evidence>
<keyword evidence="8" id="KW-0175">Coiled coil</keyword>
<evidence type="ECO:0000256" key="8">
    <source>
        <dbReference type="SAM" id="Coils"/>
    </source>
</evidence>
<comment type="subcellular location">
    <subcellularLocation>
        <location evidence="1">Cell outer membrane</location>
    </subcellularLocation>
</comment>
<dbReference type="SUPFAM" id="SSF56954">
    <property type="entry name" value="Outer membrane efflux proteins (OEP)"/>
    <property type="match status" value="1"/>
</dbReference>
<evidence type="ECO:0008006" key="12">
    <source>
        <dbReference type="Google" id="ProtNLM"/>
    </source>
</evidence>
<dbReference type="InterPro" id="IPR051906">
    <property type="entry name" value="TolC-like"/>
</dbReference>
<evidence type="ECO:0000256" key="9">
    <source>
        <dbReference type="SAM" id="MobiDB-lite"/>
    </source>
</evidence>
<name>A0A0R2RQB1_9BACT</name>
<evidence type="ECO:0000256" key="3">
    <source>
        <dbReference type="ARBA" id="ARBA00022448"/>
    </source>
</evidence>
<evidence type="ECO:0000256" key="2">
    <source>
        <dbReference type="ARBA" id="ARBA00007613"/>
    </source>
</evidence>
<feature type="coiled-coil region" evidence="8">
    <location>
        <begin position="278"/>
        <end position="308"/>
    </location>
</feature>
<dbReference type="GO" id="GO:0009279">
    <property type="term" value="C:cell outer membrane"/>
    <property type="evidence" value="ECO:0007669"/>
    <property type="project" value="UniProtKB-SubCell"/>
</dbReference>
<dbReference type="InterPro" id="IPR003423">
    <property type="entry name" value="OMP_efflux"/>
</dbReference>
<keyword evidence="6" id="KW-0472">Membrane</keyword>
<comment type="similarity">
    <text evidence="2">Belongs to the outer membrane factor (OMF) (TC 1.B.17) family.</text>
</comment>
<dbReference type="Gene3D" id="1.20.1600.10">
    <property type="entry name" value="Outer membrane efflux proteins (OEP)"/>
    <property type="match status" value="1"/>
</dbReference>
<dbReference type="PANTHER" id="PTHR30026:SF20">
    <property type="entry name" value="OUTER MEMBRANE PROTEIN TOLC"/>
    <property type="match status" value="1"/>
</dbReference>
<keyword evidence="5" id="KW-0812">Transmembrane</keyword>
<dbReference type="GO" id="GO:0015288">
    <property type="term" value="F:porin activity"/>
    <property type="evidence" value="ECO:0007669"/>
    <property type="project" value="TreeGrafter"/>
</dbReference>
<feature type="compositionally biased region" description="Low complexity" evidence="9">
    <location>
        <begin position="473"/>
        <end position="484"/>
    </location>
</feature>
<dbReference type="AlphaFoldDB" id="A0A0R2RQB1"/>
<organism evidence="10 11">
    <name type="scientific">Verrucomicrobia subdivision 6 bacterium BACL9 MAG-120507-bin52</name>
    <dbReference type="NCBI Taxonomy" id="1655590"/>
    <lineage>
        <taxon>Bacteria</taxon>
        <taxon>Pseudomonadati</taxon>
        <taxon>Verrucomicrobiota</taxon>
        <taxon>Verrucomicrobiia</taxon>
        <taxon>Verrucomicrobiales</taxon>
        <taxon>Verrucomicrobia subdivision 6</taxon>
    </lineage>
</organism>
<evidence type="ECO:0000256" key="4">
    <source>
        <dbReference type="ARBA" id="ARBA00022452"/>
    </source>
</evidence>
<reference evidence="10 11" key="1">
    <citation type="submission" date="2015-10" db="EMBL/GenBank/DDBJ databases">
        <title>Metagenome-Assembled Genomes uncover a global brackish microbiome.</title>
        <authorList>
            <person name="Hugerth L.W."/>
            <person name="Larsson J."/>
            <person name="Alneberg J."/>
            <person name="Lindh M.V."/>
            <person name="Legrand C."/>
            <person name="Pinhassi J."/>
            <person name="Andersson A.F."/>
        </authorList>
    </citation>
    <scope>NUCLEOTIDE SEQUENCE [LARGE SCALE GENOMIC DNA]</scope>
    <source>
        <strain evidence="10">BACL18 MAG-120507-bin52</strain>
    </source>
</reference>
<feature type="region of interest" description="Disordered" evidence="9">
    <location>
        <begin position="461"/>
        <end position="498"/>
    </location>
</feature>
<feature type="coiled-coil region" evidence="8">
    <location>
        <begin position="358"/>
        <end position="417"/>
    </location>
</feature>
<dbReference type="PANTHER" id="PTHR30026">
    <property type="entry name" value="OUTER MEMBRANE PROTEIN TOLC"/>
    <property type="match status" value="1"/>
</dbReference>
<proteinExistence type="inferred from homology"/>
<evidence type="ECO:0000256" key="5">
    <source>
        <dbReference type="ARBA" id="ARBA00022692"/>
    </source>
</evidence>
<accession>A0A0R2RQB1</accession>
<gene>
    <name evidence="10" type="ORF">ABR82_07770</name>
</gene>
<dbReference type="GO" id="GO:1990281">
    <property type="term" value="C:efflux pump complex"/>
    <property type="evidence" value="ECO:0007669"/>
    <property type="project" value="TreeGrafter"/>
</dbReference>
<dbReference type="Pfam" id="PF02321">
    <property type="entry name" value="OEP"/>
    <property type="match status" value="2"/>
</dbReference>
<sequence>MSCRGIKVFALLFLGLGELQAQEKKAQEEVEVTLPLASASAVPEFSSKRLDLAQCVALALEQNTEIRQAKEEVKRKEGVAVEVRSALLPKVTAAGNFEYQAKELNGLLVNAGFLALDEMNWNAGVRVTQLLFDGGAALSRTRAARMSESQSMLLLRDTIDRVILEVRKNVYAVLLNRALIDVQTEAVNLKKQQLSSQQKRFQAGTVTKFNVLTADVELANNMPQLIRARNNKRVAEVQLARIMALDYPIDSGADWTPPVFVEGDLPYQPVQTDLTASLRNAVQNRSDLRAVKKEIEIQSKLFEAAQKEAFIPKITGSGGYDVIQNPGSSSFTDSFQGPVATINGTWTLFDGMLSTGRFQQLKAQIRKAEVAYEEKRRLVESDVRDAVVKMEEAKELVTSQQRNVEQSRESLRLAEARFNVGAGIQLDIINAQSNLTQAQFNELQGRFDYNVAVALLERATASPFGPKNPPAVPVSASASPKPKVNMQASAAVGLQPGQ</sequence>
<evidence type="ECO:0000313" key="10">
    <source>
        <dbReference type="EMBL" id="KRO62605.1"/>
    </source>
</evidence>
<evidence type="ECO:0000256" key="6">
    <source>
        <dbReference type="ARBA" id="ARBA00023136"/>
    </source>
</evidence>
<evidence type="ECO:0000256" key="1">
    <source>
        <dbReference type="ARBA" id="ARBA00004442"/>
    </source>
</evidence>